<feature type="transmembrane region" description="Helical" evidence="1">
    <location>
        <begin position="20"/>
        <end position="39"/>
    </location>
</feature>
<evidence type="ECO:0000256" key="1">
    <source>
        <dbReference type="SAM" id="Phobius"/>
    </source>
</evidence>
<reference evidence="2 3" key="1">
    <citation type="submission" date="2023-11" db="EMBL/GenBank/DDBJ databases">
        <title>Peredibacter starrii A3.12.</title>
        <authorList>
            <person name="Mitchell R.J."/>
        </authorList>
    </citation>
    <scope>NUCLEOTIDE SEQUENCE [LARGE SCALE GENOMIC DNA]</scope>
    <source>
        <strain evidence="2 3">A3.12</strain>
    </source>
</reference>
<sequence length="295" mass="34078">MKTNFGQLGLSVRKHASWNVIVTLAFLVMTTTLLVIYASPEKYHDDLHLKFQWVHVAISVLGLVIAFLARKKWTINLALALFILIYGPYYFLTWHQHVIYITHSLAFSPFTAIKLHFFALAFLVPGPFWVNLLLMIIFGIEAIVMWTHFDIPNLQMVILGFEPTSTMLFGIVSLFLLFFRYRDEKIIRELSIKHAEAEAYEKVAKIFLNIRDRTNTPIQTLKIATFILSKRLPPDDEMISIMEKSIAKLTDLNEILNQTESHVRWHGPEMLSDQEVLNLVNELDGDKNTRSDDSN</sequence>
<keyword evidence="1" id="KW-0472">Membrane</keyword>
<proteinExistence type="predicted"/>
<feature type="transmembrane region" description="Helical" evidence="1">
    <location>
        <begin position="155"/>
        <end position="179"/>
    </location>
</feature>
<feature type="transmembrane region" description="Helical" evidence="1">
    <location>
        <begin position="75"/>
        <end position="92"/>
    </location>
</feature>
<protein>
    <submittedName>
        <fullName evidence="2">Uncharacterized protein</fullName>
    </submittedName>
</protein>
<dbReference type="KEGG" id="psti:SOO65_20005"/>
<name>A0AAX4HPD4_9BACT</name>
<feature type="transmembrane region" description="Helical" evidence="1">
    <location>
        <begin position="98"/>
        <end position="121"/>
    </location>
</feature>
<accession>A0AAX4HPD4</accession>
<evidence type="ECO:0000313" key="2">
    <source>
        <dbReference type="EMBL" id="WPU64983.1"/>
    </source>
</evidence>
<keyword evidence="3" id="KW-1185">Reference proteome</keyword>
<gene>
    <name evidence="2" type="ORF">SOO65_20005</name>
</gene>
<dbReference type="RefSeq" id="WP_321394823.1">
    <property type="nucleotide sequence ID" value="NZ_CP139487.1"/>
</dbReference>
<dbReference type="Proteomes" id="UP001324634">
    <property type="component" value="Chromosome"/>
</dbReference>
<dbReference type="AlphaFoldDB" id="A0AAX4HPD4"/>
<evidence type="ECO:0000313" key="3">
    <source>
        <dbReference type="Proteomes" id="UP001324634"/>
    </source>
</evidence>
<organism evidence="2 3">
    <name type="scientific">Peredibacter starrii</name>
    <dbReference type="NCBI Taxonomy" id="28202"/>
    <lineage>
        <taxon>Bacteria</taxon>
        <taxon>Pseudomonadati</taxon>
        <taxon>Bdellovibrionota</taxon>
        <taxon>Bacteriovoracia</taxon>
        <taxon>Bacteriovoracales</taxon>
        <taxon>Bacteriovoracaceae</taxon>
        <taxon>Peredibacter</taxon>
    </lineage>
</organism>
<feature type="transmembrane region" description="Helical" evidence="1">
    <location>
        <begin position="51"/>
        <end position="68"/>
    </location>
</feature>
<dbReference type="EMBL" id="CP139487">
    <property type="protein sequence ID" value="WPU64983.1"/>
    <property type="molecule type" value="Genomic_DNA"/>
</dbReference>
<feature type="transmembrane region" description="Helical" evidence="1">
    <location>
        <begin position="128"/>
        <end position="149"/>
    </location>
</feature>
<keyword evidence="1" id="KW-0812">Transmembrane</keyword>
<keyword evidence="1" id="KW-1133">Transmembrane helix</keyword>